<accession>A0ABV0ZMF4</accession>
<feature type="region of interest" description="Disordered" evidence="1">
    <location>
        <begin position="1"/>
        <end position="105"/>
    </location>
</feature>
<name>A0ABV0ZMF4_9TELE</name>
<evidence type="ECO:0000313" key="2">
    <source>
        <dbReference type="EMBL" id="MEQ2307408.1"/>
    </source>
</evidence>
<evidence type="ECO:0000256" key="1">
    <source>
        <dbReference type="SAM" id="MobiDB-lite"/>
    </source>
</evidence>
<feature type="compositionally biased region" description="Low complexity" evidence="1">
    <location>
        <begin position="71"/>
        <end position="86"/>
    </location>
</feature>
<evidence type="ECO:0000313" key="3">
    <source>
        <dbReference type="Proteomes" id="UP001469553"/>
    </source>
</evidence>
<keyword evidence="3" id="KW-1185">Reference proteome</keyword>
<feature type="compositionally biased region" description="Low complexity" evidence="1">
    <location>
        <begin position="52"/>
        <end position="61"/>
    </location>
</feature>
<protein>
    <submittedName>
        <fullName evidence="2">Uncharacterized protein</fullName>
    </submittedName>
</protein>
<dbReference type="Proteomes" id="UP001469553">
    <property type="component" value="Unassembled WGS sequence"/>
</dbReference>
<organism evidence="2 3">
    <name type="scientific">Ameca splendens</name>
    <dbReference type="NCBI Taxonomy" id="208324"/>
    <lineage>
        <taxon>Eukaryota</taxon>
        <taxon>Metazoa</taxon>
        <taxon>Chordata</taxon>
        <taxon>Craniata</taxon>
        <taxon>Vertebrata</taxon>
        <taxon>Euteleostomi</taxon>
        <taxon>Actinopterygii</taxon>
        <taxon>Neopterygii</taxon>
        <taxon>Teleostei</taxon>
        <taxon>Neoteleostei</taxon>
        <taxon>Acanthomorphata</taxon>
        <taxon>Ovalentaria</taxon>
        <taxon>Atherinomorphae</taxon>
        <taxon>Cyprinodontiformes</taxon>
        <taxon>Goodeidae</taxon>
        <taxon>Ameca</taxon>
    </lineage>
</organism>
<gene>
    <name evidence="2" type="ORF">AMECASPLE_017957</name>
</gene>
<reference evidence="2 3" key="1">
    <citation type="submission" date="2021-06" db="EMBL/GenBank/DDBJ databases">
        <authorList>
            <person name="Palmer J.M."/>
        </authorList>
    </citation>
    <scope>NUCLEOTIDE SEQUENCE [LARGE SCALE GENOMIC DNA]</scope>
    <source>
        <strain evidence="2 3">AS_MEX2019</strain>
        <tissue evidence="2">Muscle</tissue>
    </source>
</reference>
<feature type="compositionally biased region" description="Basic and acidic residues" evidence="1">
    <location>
        <begin position="1"/>
        <end position="13"/>
    </location>
</feature>
<comment type="caution">
    <text evidence="2">The sequence shown here is derived from an EMBL/GenBank/DDBJ whole genome shotgun (WGS) entry which is preliminary data.</text>
</comment>
<proteinExistence type="predicted"/>
<dbReference type="EMBL" id="JAHRIP010067204">
    <property type="protein sequence ID" value="MEQ2307408.1"/>
    <property type="molecule type" value="Genomic_DNA"/>
</dbReference>
<sequence>MSKEAELDVRSNECDTVPAQPSRDLESPRPPPTAKVTEPTGGTAGVGVSIPSRSQSHLSNSSGGGGGLGGVSIVSNSSAEGAGESSMQFSTRPPSAEQPGFMGTWQQQSTDSNLLYRMSQQGAVTRLPLKGDRSTMGRDLEECVGSGSMCVRVRGEVSLGWPDGELEESRGWVIADPHSVCETRGQAVINKHHVSFTSGLHVSCFLFVPRRRAA</sequence>